<feature type="transmembrane region" description="Helical" evidence="1">
    <location>
        <begin position="173"/>
        <end position="194"/>
    </location>
</feature>
<feature type="transmembrane region" description="Helical" evidence="1">
    <location>
        <begin position="201"/>
        <end position="219"/>
    </location>
</feature>
<comment type="caution">
    <text evidence="2">The sequence shown here is derived from an EMBL/GenBank/DDBJ whole genome shotgun (WGS) entry which is preliminary data.</text>
</comment>
<keyword evidence="3" id="KW-1185">Reference proteome</keyword>
<proteinExistence type="predicted"/>
<feature type="transmembrane region" description="Helical" evidence="1">
    <location>
        <begin position="298"/>
        <end position="321"/>
    </location>
</feature>
<keyword evidence="1" id="KW-0812">Transmembrane</keyword>
<dbReference type="RefSeq" id="WP_067234634.1">
    <property type="nucleotide sequence ID" value="NZ_KQ948553.1"/>
</dbReference>
<feature type="transmembrane region" description="Helical" evidence="1">
    <location>
        <begin position="34"/>
        <end position="53"/>
    </location>
</feature>
<reference evidence="2 3" key="1">
    <citation type="submission" date="2015-10" db="EMBL/GenBank/DDBJ databases">
        <title>Draft genome sequence of Streptomyces longwoodensis DSM 41677, type strain for the species Streptomyces longwoodensis.</title>
        <authorList>
            <person name="Ruckert C."/>
            <person name="Winkler A."/>
            <person name="Kalinowski J."/>
            <person name="Kampfer P."/>
            <person name="Glaeser S."/>
        </authorList>
    </citation>
    <scope>NUCLEOTIDE SEQUENCE [LARGE SCALE GENOMIC DNA]</scope>
    <source>
        <strain evidence="2 3">DSM 41677</strain>
    </source>
</reference>
<protein>
    <submittedName>
        <fullName evidence="2">Uncharacterized protein</fullName>
    </submittedName>
</protein>
<dbReference type="Proteomes" id="UP000053271">
    <property type="component" value="Unassembled WGS sequence"/>
</dbReference>
<dbReference type="GeneID" id="91426443"/>
<keyword evidence="1" id="KW-0472">Membrane</keyword>
<feature type="transmembrane region" description="Helical" evidence="1">
    <location>
        <begin position="86"/>
        <end position="108"/>
    </location>
</feature>
<keyword evidence="1" id="KW-1133">Transmembrane helix</keyword>
<accession>A0A101QXF2</accession>
<organism evidence="2 3">
    <name type="scientific">Streptomyces longwoodensis</name>
    <dbReference type="NCBI Taxonomy" id="68231"/>
    <lineage>
        <taxon>Bacteria</taxon>
        <taxon>Bacillati</taxon>
        <taxon>Actinomycetota</taxon>
        <taxon>Actinomycetes</taxon>
        <taxon>Kitasatosporales</taxon>
        <taxon>Streptomycetaceae</taxon>
        <taxon>Streptomyces</taxon>
    </lineage>
</organism>
<evidence type="ECO:0000256" key="1">
    <source>
        <dbReference type="SAM" id="Phobius"/>
    </source>
</evidence>
<name>A0A101QXF2_9ACTN</name>
<evidence type="ECO:0000313" key="2">
    <source>
        <dbReference type="EMBL" id="KUN37491.1"/>
    </source>
</evidence>
<evidence type="ECO:0000313" key="3">
    <source>
        <dbReference type="Proteomes" id="UP000053271"/>
    </source>
</evidence>
<sequence length="326" mass="34463">MTALTDERAVTAPSAAPRAWGTARTVLRLHRTALLLWVAVVAGLSGWLVWLTLVTAPAERAAIDCAGEDFCDSTVPGLGFGTPVGWIGMLVAYAFLAVAAFAGGALIGREVESGTARLAWTQSVTPARWLAAKLAVPALVIAGGMTVLVLVFRWSWHSDPHLVFEEWSGAAPFLARGPATVAYALCALAVGALTALLLRRALPALGVSPAVMGLLNLALTRLRPSLWPQVHRTSATVVVTPEHAWVLDEGALVHGRPRTGVPYWNCGGAPAAARRCLDDLGVTGYYASYHPQSHFWPLHLVETAVVLAVAALATAAAFAVVRHRTR</sequence>
<dbReference type="EMBL" id="LMWS01000019">
    <property type="protein sequence ID" value="KUN37491.1"/>
    <property type="molecule type" value="Genomic_DNA"/>
</dbReference>
<gene>
    <name evidence="2" type="ORF">AQJ30_17735</name>
</gene>
<feature type="transmembrane region" description="Helical" evidence="1">
    <location>
        <begin position="129"/>
        <end position="153"/>
    </location>
</feature>
<dbReference type="STRING" id="68231.AQJ30_17735"/>
<dbReference type="AlphaFoldDB" id="A0A101QXF2"/>